<comment type="caution">
    <text evidence="2">The sequence shown here is derived from an EMBL/GenBank/DDBJ whole genome shotgun (WGS) entry which is preliminary data.</text>
</comment>
<dbReference type="AlphaFoldDB" id="A0A426YUK4"/>
<name>A0A426YUK4_ENSVE</name>
<organism evidence="2 3">
    <name type="scientific">Ensete ventricosum</name>
    <name type="common">Abyssinian banana</name>
    <name type="synonym">Musa ensete</name>
    <dbReference type="NCBI Taxonomy" id="4639"/>
    <lineage>
        <taxon>Eukaryota</taxon>
        <taxon>Viridiplantae</taxon>
        <taxon>Streptophyta</taxon>
        <taxon>Embryophyta</taxon>
        <taxon>Tracheophyta</taxon>
        <taxon>Spermatophyta</taxon>
        <taxon>Magnoliopsida</taxon>
        <taxon>Liliopsida</taxon>
        <taxon>Zingiberales</taxon>
        <taxon>Musaceae</taxon>
        <taxon>Ensete</taxon>
    </lineage>
</organism>
<proteinExistence type="predicted"/>
<dbReference type="PANTHER" id="PTHR33240:SF8">
    <property type="entry name" value="OS03G0439900 PROTEIN"/>
    <property type="match status" value="1"/>
</dbReference>
<evidence type="ECO:0000313" key="3">
    <source>
        <dbReference type="Proteomes" id="UP000287651"/>
    </source>
</evidence>
<protein>
    <submittedName>
        <fullName evidence="2">Uncharacterized protein</fullName>
    </submittedName>
</protein>
<evidence type="ECO:0000256" key="1">
    <source>
        <dbReference type="SAM" id="MobiDB-lite"/>
    </source>
</evidence>
<dbReference type="PANTHER" id="PTHR33240">
    <property type="entry name" value="OS08G0508500 PROTEIN"/>
    <property type="match status" value="1"/>
</dbReference>
<evidence type="ECO:0000313" key="2">
    <source>
        <dbReference type="EMBL" id="RRT55412.1"/>
    </source>
</evidence>
<dbReference type="Proteomes" id="UP000287651">
    <property type="component" value="Unassembled WGS sequence"/>
</dbReference>
<gene>
    <name evidence="2" type="ORF">B296_00019782</name>
</gene>
<accession>A0A426YUK4</accession>
<feature type="region of interest" description="Disordered" evidence="1">
    <location>
        <begin position="204"/>
        <end position="230"/>
    </location>
</feature>
<dbReference type="EMBL" id="AMZH03010101">
    <property type="protein sequence ID" value="RRT55412.1"/>
    <property type="molecule type" value="Genomic_DNA"/>
</dbReference>
<reference evidence="2 3" key="1">
    <citation type="journal article" date="2014" name="Agronomy (Basel)">
        <title>A Draft Genome Sequence for Ensete ventricosum, the Drought-Tolerant Tree Against Hunger.</title>
        <authorList>
            <person name="Harrison J."/>
            <person name="Moore K.A."/>
            <person name="Paszkiewicz K."/>
            <person name="Jones T."/>
            <person name="Grant M."/>
            <person name="Ambacheew D."/>
            <person name="Muzemil S."/>
            <person name="Studholme D.J."/>
        </authorList>
    </citation>
    <scope>NUCLEOTIDE SEQUENCE [LARGE SCALE GENOMIC DNA]</scope>
</reference>
<sequence>MRSKRRSVSRKRNAGRSCSLGPYSLRRYKISPSLQASGFQTLEAYDGGADPTEHVAAFRAQIALYGTSDVLMWPIEKQIDISIGSPASGGVNTLGRRAYAQAVADKCPREINKPKISFQAGEAEFPDHDNELVISVCIGNALVKRVMADIGSSADILYNDAFQMLALTMADRSLMSSTLTTFTGDSIAPLRTIVHPIHPRPRALIQDSNSDLHGGRAPDCVQHHPQVTNP</sequence>